<keyword evidence="2" id="KW-0560">Oxidoreductase</keyword>
<dbReference type="SUPFAM" id="SSF54665">
    <property type="entry name" value="CO dehydrogenase molybdoprotein N-domain-like"/>
    <property type="match status" value="1"/>
</dbReference>
<evidence type="ECO:0000256" key="2">
    <source>
        <dbReference type="ARBA" id="ARBA00023002"/>
    </source>
</evidence>
<dbReference type="GO" id="GO:0005506">
    <property type="term" value="F:iron ion binding"/>
    <property type="evidence" value="ECO:0007669"/>
    <property type="project" value="InterPro"/>
</dbReference>
<dbReference type="InterPro" id="IPR016208">
    <property type="entry name" value="Ald_Oxase/xanthine_DH-like"/>
</dbReference>
<dbReference type="SUPFAM" id="SSF56003">
    <property type="entry name" value="Molybdenum cofactor-binding domain"/>
    <property type="match status" value="1"/>
</dbReference>
<reference evidence="4 5" key="1">
    <citation type="submission" date="2016-03" db="EMBL/GenBank/DDBJ databases">
        <title>Genome sequence of Nesiotobacter sp. nov., a moderately halophilic alphaproteobacterium isolated from the Yellow Sea, China.</title>
        <authorList>
            <person name="Zhang G."/>
            <person name="Zhang R."/>
        </authorList>
    </citation>
    <scope>NUCLEOTIDE SEQUENCE [LARGE SCALE GENOMIC DNA]</scope>
    <source>
        <strain evidence="4 5">WB1-6</strain>
    </source>
</reference>
<dbReference type="RefSeq" id="WP_028480162.1">
    <property type="nucleotide sequence ID" value="NZ_LVVZ01000005.1"/>
</dbReference>
<evidence type="ECO:0000256" key="1">
    <source>
        <dbReference type="ARBA" id="ARBA00022505"/>
    </source>
</evidence>
<comment type="caution">
    <text evidence="4">The sequence shown here is derived from an EMBL/GenBank/DDBJ whole genome shotgun (WGS) entry which is preliminary data.</text>
</comment>
<feature type="domain" description="Aldehyde oxidase/xanthine dehydrogenase a/b hammerhead" evidence="3">
    <location>
        <begin position="25"/>
        <end position="143"/>
    </location>
</feature>
<evidence type="ECO:0000313" key="4">
    <source>
        <dbReference type="EMBL" id="OKL45609.1"/>
    </source>
</evidence>
<dbReference type="Pfam" id="PF02738">
    <property type="entry name" value="MoCoBD_1"/>
    <property type="match status" value="1"/>
</dbReference>
<accession>A0A1U7JLK8</accession>
<name>A0A1U7JLK8_9HYPH</name>
<dbReference type="STRING" id="197461.A3843_03110"/>
<dbReference type="InterPro" id="IPR000674">
    <property type="entry name" value="Ald_Oxase/Xan_DH_a/b"/>
</dbReference>
<protein>
    <submittedName>
        <fullName evidence="4">Carbon monoxide dehydrogenase</fullName>
    </submittedName>
</protein>
<dbReference type="PANTHER" id="PTHR11908">
    <property type="entry name" value="XANTHINE DEHYDROGENASE"/>
    <property type="match status" value="1"/>
</dbReference>
<dbReference type="Proteomes" id="UP000185783">
    <property type="component" value="Unassembled WGS sequence"/>
</dbReference>
<dbReference type="Pfam" id="PF20256">
    <property type="entry name" value="MoCoBD_2"/>
    <property type="match status" value="1"/>
</dbReference>
<dbReference type="InterPro" id="IPR036856">
    <property type="entry name" value="Ald_Oxase/Xan_DH_a/b_sf"/>
</dbReference>
<dbReference type="Pfam" id="PF01315">
    <property type="entry name" value="Ald_Xan_dh_C"/>
    <property type="match status" value="1"/>
</dbReference>
<dbReference type="PANTHER" id="PTHR11908:SF132">
    <property type="entry name" value="ALDEHYDE OXIDASE 1-RELATED"/>
    <property type="match status" value="1"/>
</dbReference>
<gene>
    <name evidence="4" type="ORF">A3843_03110</name>
</gene>
<sequence>MNKVMTPKFGIGAPVRRQEDHAFLTGHGCYTSDVRRAGALAAHVLRSPVAHARFTITDISRARALDGVHLVLTAADISELNTMPCKTVMRQVDGSRHPVPPREVLCSEQVRHVGDAIAFIVADTPDLAKTAAEMIEIDFEELEAVVGSVRALEQEAPQVWPELGSNRAFEIALGDEGEADEAFAKASHVTSIEVVNNRLVANYMEPRACIGEYDPDTDRYTLTTGTQGGHGMRAVIAEDIMGIEQARLRVVTPDVGGGFGTKMFCYREYPLCLVAAHRLGRPVKWVGERTEHFMVDSHGRDNVTTAELALDETGRMLGLRVHVIADMGAYLHQFGPSIPRVGTSMATGVYDIPALWARTTGVYTNTVPTDAYRGAGRPEAAYVLERLVDKAAEEIGMDPVAFRRFNFIKPMQFPYVTATKRRYDTGDFDQHLTQALAAADWDGFAARDAQSLRNGRWRGIGVCTYIEACAFAGGEEATLSLNDDGTVTLLVGTQSNGQGHATAYGQVVADVLGLVLEDVKLVQGDTDRVRKGGGTGGSRSIPIALPSVLNASNALAELIKAEAADHLEVGSADLELAEGVVRVVGTDQSVSIAQIAAQTQTTLQACEEVTQDECTYPNGTHICELEVDPETGQVAILRYVITDDFGVTVNPLLLQGQVHGGVVQAISQALCEHTVYDEEGQLLTASFMDYQLPRAADMPSFEFSTANVPSTTNALGIKGAGEAGTIGGCAAVMNALGSALKRHGGVTHLDMPATPERIWQAIQAARSMA</sequence>
<dbReference type="GO" id="GO:0016491">
    <property type="term" value="F:oxidoreductase activity"/>
    <property type="evidence" value="ECO:0007669"/>
    <property type="project" value="UniProtKB-KW"/>
</dbReference>
<dbReference type="EMBL" id="LVVZ01000005">
    <property type="protein sequence ID" value="OKL45609.1"/>
    <property type="molecule type" value="Genomic_DNA"/>
</dbReference>
<dbReference type="InterPro" id="IPR046867">
    <property type="entry name" value="AldOxase/xan_DH_MoCoBD2"/>
</dbReference>
<dbReference type="AlphaFoldDB" id="A0A1U7JLK8"/>
<keyword evidence="5" id="KW-1185">Reference proteome</keyword>
<evidence type="ECO:0000313" key="5">
    <source>
        <dbReference type="Proteomes" id="UP000185783"/>
    </source>
</evidence>
<evidence type="ECO:0000259" key="3">
    <source>
        <dbReference type="SMART" id="SM01008"/>
    </source>
</evidence>
<dbReference type="InterPro" id="IPR008274">
    <property type="entry name" value="AldOxase/xan_DH_MoCoBD1"/>
</dbReference>
<dbReference type="SMART" id="SM01008">
    <property type="entry name" value="Ald_Xan_dh_C"/>
    <property type="match status" value="1"/>
</dbReference>
<keyword evidence="1" id="KW-0500">Molybdenum</keyword>
<dbReference type="InterPro" id="IPR037165">
    <property type="entry name" value="AldOxase/xan_DH_Mopterin-bd_sf"/>
</dbReference>
<dbReference type="Gene3D" id="3.90.1170.50">
    <property type="entry name" value="Aldehyde oxidase/xanthine dehydrogenase, a/b hammerhead"/>
    <property type="match status" value="1"/>
</dbReference>
<organism evidence="4 5">
    <name type="scientific">Pseudovibrio exalbescens</name>
    <dbReference type="NCBI Taxonomy" id="197461"/>
    <lineage>
        <taxon>Bacteria</taxon>
        <taxon>Pseudomonadati</taxon>
        <taxon>Pseudomonadota</taxon>
        <taxon>Alphaproteobacteria</taxon>
        <taxon>Hyphomicrobiales</taxon>
        <taxon>Stappiaceae</taxon>
        <taxon>Pseudovibrio</taxon>
    </lineage>
</organism>
<dbReference type="Gene3D" id="3.30.365.10">
    <property type="entry name" value="Aldehyde oxidase/xanthine dehydrogenase, molybdopterin binding domain"/>
    <property type="match status" value="4"/>
</dbReference>
<proteinExistence type="predicted"/>